<sequence>MARSSHHYFSLICTEKISLRVRRRATAKMSSRVFLLLGLLAVIVFFASEAAARDLAETTSTDKNDANGVNDAKYPGGGYGGYPGGGYPGGGHGGGYPGHGGGGRGHGGGGRGRGRCYYGCCGGGYHGGCRCCASAAEAAQMATEVKPQN</sequence>
<dbReference type="PANTHER" id="PTHR37389:SF40">
    <property type="entry name" value="NODULIN-24"/>
    <property type="match status" value="1"/>
</dbReference>
<dbReference type="PANTHER" id="PTHR37389">
    <property type="entry name" value="NODULIN-24"/>
    <property type="match status" value="1"/>
</dbReference>
<name>A0A218X4D2_PUNGR</name>
<evidence type="ECO:0000313" key="1">
    <source>
        <dbReference type="EMBL" id="OWM79774.1"/>
    </source>
</evidence>
<dbReference type="Pfam" id="PF07172">
    <property type="entry name" value="GRP"/>
    <property type="match status" value="1"/>
</dbReference>
<dbReference type="AlphaFoldDB" id="A0A218X4D2"/>
<evidence type="ECO:0000313" key="2">
    <source>
        <dbReference type="Proteomes" id="UP000197138"/>
    </source>
</evidence>
<accession>A0A218X4D2</accession>
<dbReference type="InterPro" id="IPR010800">
    <property type="entry name" value="GRP"/>
</dbReference>
<comment type="caution">
    <text evidence="1">The sequence shown here is derived from an EMBL/GenBank/DDBJ whole genome shotgun (WGS) entry which is preliminary data.</text>
</comment>
<dbReference type="EMBL" id="MTKT01002440">
    <property type="protein sequence ID" value="OWM79774.1"/>
    <property type="molecule type" value="Genomic_DNA"/>
</dbReference>
<gene>
    <name evidence="1" type="ORF">CDL15_Pgr023186</name>
</gene>
<evidence type="ECO:0008006" key="3">
    <source>
        <dbReference type="Google" id="ProtNLM"/>
    </source>
</evidence>
<proteinExistence type="predicted"/>
<reference evidence="2" key="1">
    <citation type="journal article" date="2017" name="Plant J.">
        <title>The pomegranate (Punica granatum L.) genome and the genomics of punicalagin biosynthesis.</title>
        <authorList>
            <person name="Qin G."/>
            <person name="Xu C."/>
            <person name="Ming R."/>
            <person name="Tang H."/>
            <person name="Guyot R."/>
            <person name="Kramer E.M."/>
            <person name="Hu Y."/>
            <person name="Yi X."/>
            <person name="Qi Y."/>
            <person name="Xu X."/>
            <person name="Gao Z."/>
            <person name="Pan H."/>
            <person name="Jian J."/>
            <person name="Tian Y."/>
            <person name="Yue Z."/>
            <person name="Xu Y."/>
        </authorList>
    </citation>
    <scope>NUCLEOTIDE SEQUENCE [LARGE SCALE GENOMIC DNA]</scope>
    <source>
        <strain evidence="2">cv. Dabenzi</strain>
    </source>
</reference>
<dbReference type="Proteomes" id="UP000197138">
    <property type="component" value="Unassembled WGS sequence"/>
</dbReference>
<protein>
    <recommendedName>
        <fullName evidence="3">Glycine-rich protein-like</fullName>
    </recommendedName>
</protein>
<organism evidence="1 2">
    <name type="scientific">Punica granatum</name>
    <name type="common">Pomegranate</name>
    <dbReference type="NCBI Taxonomy" id="22663"/>
    <lineage>
        <taxon>Eukaryota</taxon>
        <taxon>Viridiplantae</taxon>
        <taxon>Streptophyta</taxon>
        <taxon>Embryophyta</taxon>
        <taxon>Tracheophyta</taxon>
        <taxon>Spermatophyta</taxon>
        <taxon>Magnoliopsida</taxon>
        <taxon>eudicotyledons</taxon>
        <taxon>Gunneridae</taxon>
        <taxon>Pentapetalae</taxon>
        <taxon>rosids</taxon>
        <taxon>malvids</taxon>
        <taxon>Myrtales</taxon>
        <taxon>Lythraceae</taxon>
        <taxon>Punica</taxon>
    </lineage>
</organism>